<dbReference type="Proteomes" id="UP001165080">
    <property type="component" value="Unassembled WGS sequence"/>
</dbReference>
<feature type="compositionally biased region" description="Low complexity" evidence="7">
    <location>
        <begin position="184"/>
        <end position="243"/>
    </location>
</feature>
<dbReference type="Gene3D" id="3.30.2160.10">
    <property type="entry name" value="Hect, E3 ligase catalytic domain"/>
    <property type="match status" value="1"/>
</dbReference>
<keyword evidence="5 6" id="KW-0833">Ubl conjugation pathway</keyword>
<dbReference type="SUPFAM" id="SSF56204">
    <property type="entry name" value="Hect, E3 ligase catalytic domain"/>
    <property type="match status" value="2"/>
</dbReference>
<feature type="region of interest" description="Disordered" evidence="7">
    <location>
        <begin position="165"/>
        <end position="269"/>
    </location>
</feature>
<dbReference type="Gene3D" id="3.30.2410.10">
    <property type="entry name" value="Hect, E3 ligase catalytic domain"/>
    <property type="match status" value="2"/>
</dbReference>
<dbReference type="InterPro" id="IPR035983">
    <property type="entry name" value="Hect_E3_ubiquitin_ligase"/>
</dbReference>
<comment type="caution">
    <text evidence="6">Lacks conserved residue(s) required for the propagation of feature annotation.</text>
</comment>
<evidence type="ECO:0000256" key="2">
    <source>
        <dbReference type="ARBA" id="ARBA00004906"/>
    </source>
</evidence>
<feature type="compositionally biased region" description="Low complexity" evidence="7">
    <location>
        <begin position="407"/>
        <end position="491"/>
    </location>
</feature>
<feature type="compositionally biased region" description="Low complexity" evidence="7">
    <location>
        <begin position="1298"/>
        <end position="1310"/>
    </location>
</feature>
<feature type="domain" description="HECT" evidence="8">
    <location>
        <begin position="700"/>
        <end position="1009"/>
    </location>
</feature>
<feature type="compositionally biased region" description="Low complexity" evidence="7">
    <location>
        <begin position="1163"/>
        <end position="1172"/>
    </location>
</feature>
<comment type="pathway">
    <text evidence="2">Protein modification; protein ubiquitination.</text>
</comment>
<feature type="compositionally biased region" description="Low complexity" evidence="7">
    <location>
        <begin position="378"/>
        <end position="390"/>
    </location>
</feature>
<dbReference type="EC" id="2.3.2.26" evidence="3"/>
<dbReference type="GO" id="GO:0006511">
    <property type="term" value="P:ubiquitin-dependent protein catabolic process"/>
    <property type="evidence" value="ECO:0007669"/>
    <property type="project" value="TreeGrafter"/>
</dbReference>
<evidence type="ECO:0000256" key="1">
    <source>
        <dbReference type="ARBA" id="ARBA00000885"/>
    </source>
</evidence>
<feature type="active site" description="Glycyl thioester intermediate" evidence="6">
    <location>
        <position position="1614"/>
    </location>
</feature>
<evidence type="ECO:0000313" key="9">
    <source>
        <dbReference type="EMBL" id="GLC55499.1"/>
    </source>
</evidence>
<dbReference type="PROSITE" id="PS50237">
    <property type="entry name" value="HECT"/>
    <property type="match status" value="2"/>
</dbReference>
<evidence type="ECO:0000256" key="6">
    <source>
        <dbReference type="PROSITE-ProRule" id="PRU00104"/>
    </source>
</evidence>
<evidence type="ECO:0000256" key="4">
    <source>
        <dbReference type="ARBA" id="ARBA00022679"/>
    </source>
</evidence>
<comment type="catalytic activity">
    <reaction evidence="1">
        <text>S-ubiquitinyl-[E2 ubiquitin-conjugating enzyme]-L-cysteine + [acceptor protein]-L-lysine = [E2 ubiquitin-conjugating enzyme]-L-cysteine + N(6)-ubiquitinyl-[acceptor protein]-L-lysine.</text>
        <dbReference type="EC" id="2.3.2.26"/>
    </reaction>
</comment>
<dbReference type="EMBL" id="BRXU01000013">
    <property type="protein sequence ID" value="GLC55499.1"/>
    <property type="molecule type" value="Genomic_DNA"/>
</dbReference>
<dbReference type="GO" id="GO:0061630">
    <property type="term" value="F:ubiquitin protein ligase activity"/>
    <property type="evidence" value="ECO:0007669"/>
    <property type="project" value="UniProtKB-EC"/>
</dbReference>
<dbReference type="PANTHER" id="PTHR11254:SF67">
    <property type="entry name" value="E3 UBIQUITIN-PROTEIN LIGASE HUWE1"/>
    <property type="match status" value="1"/>
</dbReference>
<dbReference type="GO" id="GO:0000209">
    <property type="term" value="P:protein polyubiquitination"/>
    <property type="evidence" value="ECO:0007669"/>
    <property type="project" value="TreeGrafter"/>
</dbReference>
<feature type="compositionally biased region" description="Acidic residues" evidence="7">
    <location>
        <begin position="1181"/>
        <end position="1215"/>
    </location>
</feature>
<evidence type="ECO:0000259" key="8">
    <source>
        <dbReference type="PROSITE" id="PS50237"/>
    </source>
</evidence>
<feature type="compositionally biased region" description="Low complexity" evidence="7">
    <location>
        <begin position="1462"/>
        <end position="1473"/>
    </location>
</feature>
<feature type="region of interest" description="Disordered" evidence="7">
    <location>
        <begin position="378"/>
        <end position="507"/>
    </location>
</feature>
<evidence type="ECO:0000256" key="7">
    <source>
        <dbReference type="SAM" id="MobiDB-lite"/>
    </source>
</evidence>
<keyword evidence="4" id="KW-0808">Transferase</keyword>
<evidence type="ECO:0000256" key="5">
    <source>
        <dbReference type="ARBA" id="ARBA00022786"/>
    </source>
</evidence>
<feature type="compositionally biased region" description="Basic and acidic residues" evidence="7">
    <location>
        <begin position="1544"/>
        <end position="1554"/>
    </location>
</feature>
<protein>
    <recommendedName>
        <fullName evidence="3">HECT-type E3 ubiquitin transferase</fullName>
        <ecNumber evidence="3">2.3.2.26</ecNumber>
    </recommendedName>
</protein>
<dbReference type="OrthoDB" id="8068875at2759"/>
<feature type="compositionally biased region" description="Low complexity" evidence="7">
    <location>
        <begin position="1385"/>
        <end position="1411"/>
    </location>
</feature>
<feature type="compositionally biased region" description="Low complexity" evidence="7">
    <location>
        <begin position="1521"/>
        <end position="1542"/>
    </location>
</feature>
<proteinExistence type="predicted"/>
<dbReference type="GO" id="GO:0005737">
    <property type="term" value="C:cytoplasm"/>
    <property type="evidence" value="ECO:0007669"/>
    <property type="project" value="TreeGrafter"/>
</dbReference>
<feature type="domain" description="HECT" evidence="8">
    <location>
        <begin position="1572"/>
        <end position="1645"/>
    </location>
</feature>
<sequence>MSSRVAEADDHDKDLDRTTKMARVGRKYAVLFELAALAGSETPPEDWASRLLRLMSSAGWADPSFLEELSESGLVRGMCRALPVLRANAANRATASSVQDLADLEESMRKLRHELALAEKRLPSHGVLGSGGSSFYTTWASVGHVCTLMLQALTYGVAVGQNPTASNARASPAPMDAAKGANNSATSPVPAGGAPGGSAATPQPSGPGELPDAQTADSTSPAATPAAAAAGPSGASTPRGAAPMKPPGGGAALSPGTGTPGGGGSTPALATEGSVLKLLGNKHVVAHAKEVMRVVPEPYISTLARILLNHISTEMKATQAGLTHILQILQGDPAATSPAPSTLPKAWFATAALLTAYSDALQASLRLTTGAGAAAATAAAPTAAESPATSVLTEGRASDEANGGQAAGASAEGADASAPSDAAAPPSSGPAAGSAGADGDVEMADAPAGAAPAAEGGEHVAGPAPAEKRPAGLPSGSAPGSSAASASASAPSTPPARKGAGGVKSDSAVVSPSGAAAAAAAAAGATAVAAEDDPRVALVQLLQSVASALCEAVTGAHGVGRIALLLRGEVTVKYPNAAAYMPAALTINELMGHLDGLACVATALGASESIRPSVTSLLTGQAMKELLGAGKVYVTTVIAAGALTRDLAIDAVIPQSLRQGYMAAVLTPLETGALLNERRAPQVLAYRNSITESSYYQVMDAEALPYGVNVRFEDEQEAEGMGVVREWLSQIAADIFSPERGLFVRGAADKRVVHPATHSRLQEDYLGYMRFAGRIVGLALRANVPLGVVLSTGLFNYLTGRRATLQDLQQIDPQVYTTCQNILSSPGVDALELFHVWHTSAAGGGGGGSAGGSSAGSAGGGGEQEQELLPGGAALLVTDANKAEYVALLAHHVVVTVVEEQCAAFLTGVRDTAHHLPDDCRLRRAFLTPLLLEDLNRITAGESTLDPADWARHTDVAGFDGPEERGSVDMFWQLVSEYSLEDRQRLLQFWTAMTHLPSGGFKALNQRLQIMKLGPPASRPAGGEPTAGGPGAAAPAAAMATAAGHGPSADGAGPHSHRIDGDGLEVDEADDQEQSDGMEELSEDAEPQGTPTQPQQQQQGGGGGAAAAHAEAPTAGGGGADGSFRGAGRGDAAPAAEADLSGAERAGGGEAAAAAGAAGGGSAAAQAPFDGGAAHGGGDGVESEDDEGMPYGDEDEEAGGGEDAMDYGEEDEDEEFQRQLEMALALSLQDMPAEPAPGSSGGGSGGGAGSAEGGAGGAGGGGAGEGAAGGSGQGRAAPSGAAEQAEQGDGSARRAEPGEAADAAVGAVPGAQGGGDVAGSANRPVAEAAAASQADHQRAEGAEGASPPPPACGASGSGGEGGTAATRPEAAGDFGGDVAGETGCAPAAADGVGSEAAAAAADTAAGEAGTSNAGGEGPVARDASELQQHTEAGGAAASERPSGSGPADPMDTAGAQEAVPTQSAAQGAAAGSGEAAGEGAGPAAPPAANGSDDAAGGRGAAQTWPAANGQLGRGDAEHQQQPHGQAHGQQQAQESEQPQGQEEGQERAGGERWQDQAAAPRGEATREQGGLGSTAVPAAGAEGVAGGGAWGGAALTSSQSASRALPLLPQARTCFLQLNLPVYGSLEDMRRAFAIALDNMSFGLH</sequence>
<feature type="region of interest" description="Disordered" evidence="7">
    <location>
        <begin position="1013"/>
        <end position="1579"/>
    </location>
</feature>
<feature type="compositionally biased region" description="Low complexity" evidence="7">
    <location>
        <begin position="1087"/>
        <end position="1098"/>
    </location>
</feature>
<organism evidence="9 10">
    <name type="scientific">Pleodorina starrii</name>
    <dbReference type="NCBI Taxonomy" id="330485"/>
    <lineage>
        <taxon>Eukaryota</taxon>
        <taxon>Viridiplantae</taxon>
        <taxon>Chlorophyta</taxon>
        <taxon>core chlorophytes</taxon>
        <taxon>Chlorophyceae</taxon>
        <taxon>CS clade</taxon>
        <taxon>Chlamydomonadales</taxon>
        <taxon>Volvocaceae</taxon>
        <taxon>Pleodorina</taxon>
    </lineage>
</organism>
<feature type="compositionally biased region" description="Low complexity" evidence="7">
    <location>
        <begin position="1130"/>
        <end position="1144"/>
    </location>
</feature>
<dbReference type="InterPro" id="IPR000569">
    <property type="entry name" value="HECT_dom"/>
</dbReference>
<gene>
    <name evidence="9" type="primary">PLEST010353</name>
    <name evidence="9" type="ORF">PLESTB_000994000</name>
</gene>
<evidence type="ECO:0000313" key="10">
    <source>
        <dbReference type="Proteomes" id="UP001165080"/>
    </source>
</evidence>
<feature type="compositionally biased region" description="Low complexity" evidence="7">
    <location>
        <begin position="1032"/>
        <end position="1049"/>
    </location>
</feature>
<evidence type="ECO:0000256" key="3">
    <source>
        <dbReference type="ARBA" id="ARBA00012485"/>
    </source>
</evidence>
<feature type="compositionally biased region" description="Gly residues" evidence="7">
    <location>
        <begin position="1239"/>
        <end position="1273"/>
    </location>
</feature>
<dbReference type="Pfam" id="PF00632">
    <property type="entry name" value="HECT"/>
    <property type="match status" value="1"/>
</dbReference>
<feature type="compositionally biased region" description="Acidic residues" evidence="7">
    <location>
        <begin position="1062"/>
        <end position="1086"/>
    </location>
</feature>
<feature type="compositionally biased region" description="Gly residues" evidence="7">
    <location>
        <begin position="1115"/>
        <end position="1129"/>
    </location>
</feature>
<name>A0A9W6F442_9CHLO</name>
<keyword evidence="10" id="KW-1185">Reference proteome</keyword>
<feature type="compositionally biased region" description="Gly residues" evidence="7">
    <location>
        <begin position="845"/>
        <end position="863"/>
    </location>
</feature>
<accession>A0A9W6F442</accession>
<dbReference type="InterPro" id="IPR050409">
    <property type="entry name" value="E3_ubiq-protein_ligase"/>
</dbReference>
<dbReference type="SMART" id="SM00119">
    <property type="entry name" value="HECTc"/>
    <property type="match status" value="1"/>
</dbReference>
<dbReference type="Gene3D" id="3.90.1750.10">
    <property type="entry name" value="Hect, E3 ligase catalytic domains"/>
    <property type="match status" value="1"/>
</dbReference>
<feature type="region of interest" description="Disordered" evidence="7">
    <location>
        <begin position="845"/>
        <end position="866"/>
    </location>
</feature>
<reference evidence="9 10" key="1">
    <citation type="journal article" date="2023" name="Commun. Biol.">
        <title>Reorganization of the ancestral sex-determining regions during the evolution of trioecy in Pleodorina starrii.</title>
        <authorList>
            <person name="Takahashi K."/>
            <person name="Suzuki S."/>
            <person name="Kawai-Toyooka H."/>
            <person name="Yamamoto K."/>
            <person name="Hamaji T."/>
            <person name="Ootsuki R."/>
            <person name="Yamaguchi H."/>
            <person name="Kawachi M."/>
            <person name="Higashiyama T."/>
            <person name="Nozaki H."/>
        </authorList>
    </citation>
    <scope>NUCLEOTIDE SEQUENCE [LARGE SCALE GENOMIC DNA]</scope>
    <source>
        <strain evidence="9 10">NIES-4479</strain>
    </source>
</reference>
<dbReference type="PANTHER" id="PTHR11254">
    <property type="entry name" value="HECT DOMAIN UBIQUITIN-PROTEIN LIGASE"/>
    <property type="match status" value="1"/>
</dbReference>
<comment type="caution">
    <text evidence="9">The sequence shown here is derived from an EMBL/GenBank/DDBJ whole genome shotgun (WGS) entry which is preliminary data.</text>
</comment>